<dbReference type="PROSITE" id="PS51257">
    <property type="entry name" value="PROKAR_LIPOPROTEIN"/>
    <property type="match status" value="1"/>
</dbReference>
<evidence type="ECO:0000313" key="3">
    <source>
        <dbReference type="EMBL" id="HFH29418.1"/>
    </source>
</evidence>
<gene>
    <name evidence="3" type="ORF">ENS59_07885</name>
</gene>
<proteinExistence type="predicted"/>
<feature type="chain" id="PRO_5028354337" evidence="1">
    <location>
        <begin position="27"/>
        <end position="132"/>
    </location>
</feature>
<keyword evidence="1" id="KW-0732">Signal</keyword>
<dbReference type="GO" id="GO:0010181">
    <property type="term" value="F:FMN binding"/>
    <property type="evidence" value="ECO:0007669"/>
    <property type="project" value="InterPro"/>
</dbReference>
<evidence type="ECO:0000256" key="1">
    <source>
        <dbReference type="SAM" id="SignalP"/>
    </source>
</evidence>
<dbReference type="Pfam" id="PF04205">
    <property type="entry name" value="FMN_bind"/>
    <property type="match status" value="1"/>
</dbReference>
<dbReference type="SMART" id="SM00900">
    <property type="entry name" value="FMN_bind"/>
    <property type="match status" value="1"/>
</dbReference>
<protein>
    <submittedName>
        <fullName evidence="3">FMN-binding protein</fullName>
    </submittedName>
</protein>
<dbReference type="InterPro" id="IPR007329">
    <property type="entry name" value="FMN-bd"/>
</dbReference>
<organism evidence="3">
    <name type="scientific">Gracilinema caldarium</name>
    <dbReference type="NCBI Taxonomy" id="215591"/>
    <lineage>
        <taxon>Bacteria</taxon>
        <taxon>Pseudomonadati</taxon>
        <taxon>Spirochaetota</taxon>
        <taxon>Spirochaetia</taxon>
        <taxon>Spirochaetales</taxon>
        <taxon>Breznakiellaceae</taxon>
        <taxon>Gracilinema</taxon>
    </lineage>
</organism>
<dbReference type="Gene3D" id="3.90.1010.20">
    <property type="match status" value="1"/>
</dbReference>
<sequence>MKLKGRQWVRLAPIMLILTLSSCALMNELNQIEIVDPDLSKAADGTWIGEWNTSLVKAQVSVNTTSHQITKIDILRHDCGRGKPAEAIVDRVIQAQSLQVDAVSGATGSSKVILRAIQDGLEKAVTAGKGTL</sequence>
<feature type="domain" description="FMN-binding" evidence="2">
    <location>
        <begin position="49"/>
        <end position="124"/>
    </location>
</feature>
<name>A0A7C3I432_9SPIR</name>
<feature type="signal peptide" evidence="1">
    <location>
        <begin position="1"/>
        <end position="26"/>
    </location>
</feature>
<dbReference type="GO" id="GO:0016020">
    <property type="term" value="C:membrane"/>
    <property type="evidence" value="ECO:0007669"/>
    <property type="project" value="InterPro"/>
</dbReference>
<reference evidence="3" key="1">
    <citation type="journal article" date="2020" name="mSystems">
        <title>Genome- and Community-Level Interaction Insights into Carbon Utilization and Element Cycling Functions of Hydrothermarchaeota in Hydrothermal Sediment.</title>
        <authorList>
            <person name="Zhou Z."/>
            <person name="Liu Y."/>
            <person name="Xu W."/>
            <person name="Pan J."/>
            <person name="Luo Z.H."/>
            <person name="Li M."/>
        </authorList>
    </citation>
    <scope>NUCLEOTIDE SEQUENCE [LARGE SCALE GENOMIC DNA]</scope>
    <source>
        <strain evidence="3">SpSt-503</strain>
    </source>
</reference>
<evidence type="ECO:0000259" key="2">
    <source>
        <dbReference type="SMART" id="SM00900"/>
    </source>
</evidence>
<dbReference type="EMBL" id="DSVL01000244">
    <property type="protein sequence ID" value="HFH29418.1"/>
    <property type="molecule type" value="Genomic_DNA"/>
</dbReference>
<comment type="caution">
    <text evidence="3">The sequence shown here is derived from an EMBL/GenBank/DDBJ whole genome shotgun (WGS) entry which is preliminary data.</text>
</comment>
<dbReference type="AlphaFoldDB" id="A0A7C3I432"/>
<accession>A0A7C3I432</accession>